<dbReference type="InterPro" id="IPR010059">
    <property type="entry name" value="Uridine_phosphorylase_euk"/>
</dbReference>
<dbReference type="Pfam" id="PF01048">
    <property type="entry name" value="PNP_UDP_1"/>
    <property type="match status" value="1"/>
</dbReference>
<dbReference type="GO" id="GO:0004850">
    <property type="term" value="F:uridine phosphorylase activity"/>
    <property type="evidence" value="ECO:0007669"/>
    <property type="project" value="InterPro"/>
</dbReference>
<dbReference type="PANTHER" id="PTHR43691">
    <property type="entry name" value="URIDINE PHOSPHORYLASE"/>
    <property type="match status" value="1"/>
</dbReference>
<comment type="similarity">
    <text evidence="1">Belongs to the PNP/UDP phosphorylase family.</text>
</comment>
<dbReference type="EMBL" id="MNPL01003812">
    <property type="protein sequence ID" value="OQR77228.1"/>
    <property type="molecule type" value="Genomic_DNA"/>
</dbReference>
<organism evidence="4 5">
    <name type="scientific">Tropilaelaps mercedesae</name>
    <dbReference type="NCBI Taxonomy" id="418985"/>
    <lineage>
        <taxon>Eukaryota</taxon>
        <taxon>Metazoa</taxon>
        <taxon>Ecdysozoa</taxon>
        <taxon>Arthropoda</taxon>
        <taxon>Chelicerata</taxon>
        <taxon>Arachnida</taxon>
        <taxon>Acari</taxon>
        <taxon>Parasitiformes</taxon>
        <taxon>Mesostigmata</taxon>
        <taxon>Gamasina</taxon>
        <taxon>Dermanyssoidea</taxon>
        <taxon>Laelapidae</taxon>
        <taxon>Tropilaelaps</taxon>
    </lineage>
</organism>
<evidence type="ECO:0000313" key="5">
    <source>
        <dbReference type="Proteomes" id="UP000192247"/>
    </source>
</evidence>
<protein>
    <submittedName>
        <fullName evidence="4">Uridine phosphorylase 1-like</fullName>
    </submittedName>
</protein>
<sequence>MIHDARIGRLECISPLHRSLARSLARSPASNGNPSWLIDLLSIQRKERWSSVDTAVTSVKSLRSAFLCGRTTFNWALSLPSQITMSGVGCKVILRNPHLADMDDDILYHLGLSRSSNLKRLFEDVRFVCMGGTPARMEAFARYMKQELGIELPSGADLYDITGHGERYTMFKVGPVLSVSHGMGAPSASILLHETIKLLSYAECTDVVIIRIGTSGGIGVSPGTVVVSTNILTGLLEENHEFYVLGKVVKRPSRLDQDLANDIVSAASQLYPASEVMLGKTMCANDFYEAQMRLDGAICEYSSDEKFAFLRKLRDMGVLNIEMESSVFAAMCTYAGVKCAVVCVTLVDRLSTDQISASRATLSAWQDRPQKAVAAYIKHKLGMA</sequence>
<reference evidence="4 5" key="1">
    <citation type="journal article" date="2017" name="Gigascience">
        <title>Draft genome of the honey bee ectoparasitic mite, Tropilaelaps mercedesae, is shaped by the parasitic life history.</title>
        <authorList>
            <person name="Dong X."/>
            <person name="Armstrong S.D."/>
            <person name="Xia D."/>
            <person name="Makepeace B.L."/>
            <person name="Darby A.C."/>
            <person name="Kadowaki T."/>
        </authorList>
    </citation>
    <scope>NUCLEOTIDE SEQUENCE [LARGE SCALE GENOMIC DNA]</scope>
    <source>
        <strain evidence="4">Wuxi-XJTLU</strain>
    </source>
</reference>
<feature type="binding site" evidence="2">
    <location>
        <begin position="211"/>
        <end position="214"/>
    </location>
    <ligand>
        <name>phosphate</name>
        <dbReference type="ChEBI" id="CHEBI:43474"/>
    </ligand>
</feature>
<feature type="binding site" evidence="2">
    <location>
        <position position="293"/>
    </location>
    <ligand>
        <name>substrate</name>
    </ligand>
</feature>
<dbReference type="InterPro" id="IPR000845">
    <property type="entry name" value="Nucleoside_phosphorylase_d"/>
</dbReference>
<proteinExistence type="inferred from homology"/>
<evidence type="ECO:0000256" key="1">
    <source>
        <dbReference type="ARBA" id="ARBA00010456"/>
    </source>
</evidence>
<dbReference type="InParanoid" id="A0A1V9XV37"/>
<name>A0A1V9XV37_9ACAR</name>
<evidence type="ECO:0000256" key="2">
    <source>
        <dbReference type="PIRSR" id="PIRSR610059-50"/>
    </source>
</evidence>
<dbReference type="GO" id="GO:0009166">
    <property type="term" value="P:nucleotide catabolic process"/>
    <property type="evidence" value="ECO:0007669"/>
    <property type="project" value="InterPro"/>
</dbReference>
<evidence type="ECO:0000259" key="3">
    <source>
        <dbReference type="Pfam" id="PF01048"/>
    </source>
</evidence>
<dbReference type="OrthoDB" id="204058at2759"/>
<keyword evidence="5" id="KW-1185">Reference proteome</keyword>
<dbReference type="STRING" id="418985.A0A1V9XV37"/>
<feature type="binding site" evidence="2">
    <location>
        <position position="291"/>
    </location>
    <ligand>
        <name>substrate</name>
    </ligand>
</feature>
<dbReference type="AlphaFoldDB" id="A0A1V9XV37"/>
<dbReference type="Gene3D" id="3.40.50.1580">
    <property type="entry name" value="Nucleoside phosphorylase domain"/>
    <property type="match status" value="1"/>
</dbReference>
<dbReference type="SUPFAM" id="SSF53167">
    <property type="entry name" value="Purine and uridine phosphorylases"/>
    <property type="match status" value="1"/>
</dbReference>
<comment type="caution">
    <text evidence="4">The sequence shown here is derived from an EMBL/GenBank/DDBJ whole genome shotgun (WGS) entry which is preliminary data.</text>
</comment>
<feature type="binding site" evidence="2">
    <location>
        <position position="167"/>
    </location>
    <ligand>
        <name>phosphate</name>
        <dbReference type="ChEBI" id="CHEBI:43474"/>
    </ligand>
</feature>
<dbReference type="Proteomes" id="UP000192247">
    <property type="component" value="Unassembled WGS sequence"/>
</dbReference>
<dbReference type="GO" id="GO:0006218">
    <property type="term" value="P:uridine catabolic process"/>
    <property type="evidence" value="ECO:0007669"/>
    <property type="project" value="TreeGrafter"/>
</dbReference>
<dbReference type="CDD" id="cd17763">
    <property type="entry name" value="UP_hUPP-like"/>
    <property type="match status" value="1"/>
</dbReference>
<gene>
    <name evidence="4" type="ORF">BIW11_00470</name>
</gene>
<feature type="domain" description="Nucleoside phosphorylase" evidence="3">
    <location>
        <begin position="127"/>
        <end position="377"/>
    </location>
</feature>
<evidence type="ECO:0000313" key="4">
    <source>
        <dbReference type="EMBL" id="OQR77228.1"/>
    </source>
</evidence>
<dbReference type="InterPro" id="IPR035994">
    <property type="entry name" value="Nucleoside_phosphorylase_sf"/>
</dbReference>
<accession>A0A1V9XV37</accession>
<dbReference type="PANTHER" id="PTHR43691:SF11">
    <property type="entry name" value="FI09636P-RELATED"/>
    <property type="match status" value="1"/>
</dbReference>
<dbReference type="GO" id="GO:0005829">
    <property type="term" value="C:cytosol"/>
    <property type="evidence" value="ECO:0007669"/>
    <property type="project" value="TreeGrafter"/>
</dbReference>
<dbReference type="FunCoup" id="A0A1V9XV37">
    <property type="interactions" value="127"/>
</dbReference>
<dbReference type="NCBIfam" id="TIGR01719">
    <property type="entry name" value="euk_UDPppase"/>
    <property type="match status" value="1"/>
</dbReference>